<organism evidence="1 2">
    <name type="scientific">Parasphingorhabdus flavimaris</name>
    <dbReference type="NCBI Taxonomy" id="266812"/>
    <lineage>
        <taxon>Bacteria</taxon>
        <taxon>Pseudomonadati</taxon>
        <taxon>Pseudomonadota</taxon>
        <taxon>Alphaproteobacteria</taxon>
        <taxon>Sphingomonadales</taxon>
        <taxon>Sphingomonadaceae</taxon>
        <taxon>Parasphingorhabdus</taxon>
    </lineage>
</organism>
<name>A0ABX2N013_9SPHN</name>
<sequence length="80" mass="8992">MKNLQIPRALHVSIRFHASADNQALLNQSQTTLSDMRNRNGARLDGLEETVLNLIGDLNDIESRDAVNVGDRYAYFVTSF</sequence>
<accession>A0ABX2N013</accession>
<keyword evidence="2" id="KW-1185">Reference proteome</keyword>
<protein>
    <submittedName>
        <fullName evidence="1">Uncharacterized protein</fullName>
    </submittedName>
</protein>
<evidence type="ECO:0000313" key="2">
    <source>
        <dbReference type="Proteomes" id="UP000652427"/>
    </source>
</evidence>
<gene>
    <name evidence="1" type="ORF">HUO14_03735</name>
</gene>
<evidence type="ECO:0000313" key="1">
    <source>
        <dbReference type="EMBL" id="NVD27019.1"/>
    </source>
</evidence>
<comment type="caution">
    <text evidence="1">The sequence shown here is derived from an EMBL/GenBank/DDBJ whole genome shotgun (WGS) entry which is preliminary data.</text>
</comment>
<dbReference type="EMBL" id="JABWMH010000001">
    <property type="protein sequence ID" value="NVD27019.1"/>
    <property type="molecule type" value="Genomic_DNA"/>
</dbReference>
<proteinExistence type="predicted"/>
<dbReference type="Proteomes" id="UP000652427">
    <property type="component" value="Unassembled WGS sequence"/>
</dbReference>
<dbReference type="RefSeq" id="WP_176278514.1">
    <property type="nucleotide sequence ID" value="NZ_JABWMH010000001.1"/>
</dbReference>
<reference evidence="1 2" key="1">
    <citation type="submission" date="2020-06" db="EMBL/GenBank/DDBJ databases">
        <authorList>
            <person name="Kim S.-J."/>
            <person name="Park S.-J."/>
        </authorList>
    </citation>
    <scope>NUCLEOTIDE SEQUENCE [LARGE SCALE GENOMIC DNA]</scope>
    <source>
        <strain evidence="1 2">SW-151</strain>
    </source>
</reference>